<dbReference type="KEGG" id="dpd:Deipe_2532"/>
<gene>
    <name evidence="2" type="ordered locus">Deipe_2532</name>
</gene>
<evidence type="ECO:0008006" key="4">
    <source>
        <dbReference type="Google" id="ProtNLM"/>
    </source>
</evidence>
<dbReference type="Proteomes" id="UP000010467">
    <property type="component" value="Chromosome"/>
</dbReference>
<dbReference type="EMBL" id="CP003382">
    <property type="protein sequence ID" value="AFZ67997.1"/>
    <property type="molecule type" value="Genomic_DNA"/>
</dbReference>
<keyword evidence="1" id="KW-0732">Signal</keyword>
<dbReference type="RefSeq" id="WP_015236299.1">
    <property type="nucleotide sequence ID" value="NC_019793.1"/>
</dbReference>
<dbReference type="HOGENOM" id="CLU_112440_1_0_0"/>
<dbReference type="STRING" id="937777.Deipe_2532"/>
<feature type="chain" id="PRO_5003939574" description="YtkA-like domain-containing protein" evidence="1">
    <location>
        <begin position="18"/>
        <end position="138"/>
    </location>
</feature>
<evidence type="ECO:0000256" key="1">
    <source>
        <dbReference type="SAM" id="SignalP"/>
    </source>
</evidence>
<dbReference type="PATRIC" id="fig|937777.3.peg.2538"/>
<protein>
    <recommendedName>
        <fullName evidence="4">YtkA-like domain-containing protein</fullName>
    </recommendedName>
</protein>
<feature type="signal peptide" evidence="1">
    <location>
        <begin position="1"/>
        <end position="17"/>
    </location>
</feature>
<name>L0A483_DEIPD</name>
<evidence type="ECO:0000313" key="2">
    <source>
        <dbReference type="EMBL" id="AFZ67997.1"/>
    </source>
</evidence>
<sequence length="138" mass="14811">MKHLLLFTLLLGASALAHEIVRDGNVGALLHIEPDDDPVVGKVSATWFETRARGGRPITLTNCNCTVSVYAGSVQPHKKPVLTPKLKSEKNRLGVDLVFPAEGAYTLVLSGMPKNGATFNAFRLEWVVRAGGTGGHDH</sequence>
<dbReference type="eggNOG" id="ENOG503134N">
    <property type="taxonomic scope" value="Bacteria"/>
</dbReference>
<proteinExistence type="predicted"/>
<evidence type="ECO:0000313" key="3">
    <source>
        <dbReference type="Proteomes" id="UP000010467"/>
    </source>
</evidence>
<reference evidence="3" key="1">
    <citation type="submission" date="2012-03" db="EMBL/GenBank/DDBJ databases">
        <title>Complete sequence of chromosome of Deinococcus peraridilitoris DSM 19664.</title>
        <authorList>
            <person name="Lucas S."/>
            <person name="Copeland A."/>
            <person name="Lapidus A."/>
            <person name="Glavina del Rio T."/>
            <person name="Dalin E."/>
            <person name="Tice H."/>
            <person name="Bruce D."/>
            <person name="Goodwin L."/>
            <person name="Pitluck S."/>
            <person name="Peters L."/>
            <person name="Mikhailova N."/>
            <person name="Lu M."/>
            <person name="Kyrpides N."/>
            <person name="Mavromatis K."/>
            <person name="Ivanova N."/>
            <person name="Brettin T."/>
            <person name="Detter J.C."/>
            <person name="Han C."/>
            <person name="Larimer F."/>
            <person name="Land M."/>
            <person name="Hauser L."/>
            <person name="Markowitz V."/>
            <person name="Cheng J.-F."/>
            <person name="Hugenholtz P."/>
            <person name="Woyke T."/>
            <person name="Wu D."/>
            <person name="Pukall R."/>
            <person name="Steenblock K."/>
            <person name="Brambilla E."/>
            <person name="Klenk H.-P."/>
            <person name="Eisen J.A."/>
        </authorList>
    </citation>
    <scope>NUCLEOTIDE SEQUENCE [LARGE SCALE GENOMIC DNA]</scope>
    <source>
        <strain evidence="3">DSM 19664 / LMG 22246 / CIP 109416 / KR-200</strain>
    </source>
</reference>
<accession>L0A483</accession>
<dbReference type="OrthoDB" id="69966at2"/>
<dbReference type="AlphaFoldDB" id="L0A483"/>
<organism evidence="2 3">
    <name type="scientific">Deinococcus peraridilitoris (strain DSM 19664 / LMG 22246 / CIP 109416 / KR-200)</name>
    <dbReference type="NCBI Taxonomy" id="937777"/>
    <lineage>
        <taxon>Bacteria</taxon>
        <taxon>Thermotogati</taxon>
        <taxon>Deinococcota</taxon>
        <taxon>Deinococci</taxon>
        <taxon>Deinococcales</taxon>
        <taxon>Deinococcaceae</taxon>
        <taxon>Deinococcus</taxon>
    </lineage>
</organism>
<keyword evidence="3" id="KW-1185">Reference proteome</keyword>